<protein>
    <submittedName>
        <fullName evidence="1">Uncharacterized protein</fullName>
    </submittedName>
</protein>
<accession>A0A2Z7AWX2</accession>
<dbReference type="PANTHER" id="PTHR35110:SF3">
    <property type="entry name" value="OS08G0360000 PROTEIN"/>
    <property type="match status" value="1"/>
</dbReference>
<dbReference type="OrthoDB" id="1938190at2759"/>
<keyword evidence="2" id="KW-1185">Reference proteome</keyword>
<dbReference type="Proteomes" id="UP000250235">
    <property type="component" value="Unassembled WGS sequence"/>
</dbReference>
<evidence type="ECO:0000313" key="1">
    <source>
        <dbReference type="EMBL" id="KZV26391.1"/>
    </source>
</evidence>
<dbReference type="AlphaFoldDB" id="A0A2Z7AWX2"/>
<reference evidence="1 2" key="1">
    <citation type="journal article" date="2015" name="Proc. Natl. Acad. Sci. U.S.A.">
        <title>The resurrection genome of Boea hygrometrica: A blueprint for survival of dehydration.</title>
        <authorList>
            <person name="Xiao L."/>
            <person name="Yang G."/>
            <person name="Zhang L."/>
            <person name="Yang X."/>
            <person name="Zhao S."/>
            <person name="Ji Z."/>
            <person name="Zhou Q."/>
            <person name="Hu M."/>
            <person name="Wang Y."/>
            <person name="Chen M."/>
            <person name="Xu Y."/>
            <person name="Jin H."/>
            <person name="Xiao X."/>
            <person name="Hu G."/>
            <person name="Bao F."/>
            <person name="Hu Y."/>
            <person name="Wan P."/>
            <person name="Li L."/>
            <person name="Deng X."/>
            <person name="Kuang T."/>
            <person name="Xiang C."/>
            <person name="Zhu J.K."/>
            <person name="Oliver M.J."/>
            <person name="He Y."/>
        </authorList>
    </citation>
    <scope>NUCLEOTIDE SEQUENCE [LARGE SCALE GENOMIC DNA]</scope>
    <source>
        <strain evidence="2">cv. XS01</strain>
    </source>
</reference>
<organism evidence="1 2">
    <name type="scientific">Dorcoceras hygrometricum</name>
    <dbReference type="NCBI Taxonomy" id="472368"/>
    <lineage>
        <taxon>Eukaryota</taxon>
        <taxon>Viridiplantae</taxon>
        <taxon>Streptophyta</taxon>
        <taxon>Embryophyta</taxon>
        <taxon>Tracheophyta</taxon>
        <taxon>Spermatophyta</taxon>
        <taxon>Magnoliopsida</taxon>
        <taxon>eudicotyledons</taxon>
        <taxon>Gunneridae</taxon>
        <taxon>Pentapetalae</taxon>
        <taxon>asterids</taxon>
        <taxon>lamiids</taxon>
        <taxon>Lamiales</taxon>
        <taxon>Gesneriaceae</taxon>
        <taxon>Didymocarpoideae</taxon>
        <taxon>Trichosporeae</taxon>
        <taxon>Loxocarpinae</taxon>
        <taxon>Dorcoceras</taxon>
    </lineage>
</organism>
<proteinExistence type="predicted"/>
<evidence type="ECO:0000313" key="2">
    <source>
        <dbReference type="Proteomes" id="UP000250235"/>
    </source>
</evidence>
<name>A0A2Z7AWX2_9LAMI</name>
<dbReference type="EMBL" id="KV011260">
    <property type="protein sequence ID" value="KZV26391.1"/>
    <property type="molecule type" value="Genomic_DNA"/>
</dbReference>
<sequence>MKPIKLKTPPEVGLRGLNSTRHMKVVLRWIRERQKVKLLCNHVGPHKHFLYTTWFTKPGNKQIRHPGVGTSTSISKSS</sequence>
<dbReference type="PANTHER" id="PTHR35110">
    <property type="entry name" value="EXPRESSED PROTEIN"/>
    <property type="match status" value="1"/>
</dbReference>
<gene>
    <name evidence="1" type="ORF">F511_36396</name>
</gene>